<dbReference type="AlphaFoldDB" id="A0A2Z6NMT6"/>
<organism evidence="2 3">
    <name type="scientific">Trifolium subterraneum</name>
    <name type="common">Subterranean clover</name>
    <dbReference type="NCBI Taxonomy" id="3900"/>
    <lineage>
        <taxon>Eukaryota</taxon>
        <taxon>Viridiplantae</taxon>
        <taxon>Streptophyta</taxon>
        <taxon>Embryophyta</taxon>
        <taxon>Tracheophyta</taxon>
        <taxon>Spermatophyta</taxon>
        <taxon>Magnoliopsida</taxon>
        <taxon>eudicotyledons</taxon>
        <taxon>Gunneridae</taxon>
        <taxon>Pentapetalae</taxon>
        <taxon>rosids</taxon>
        <taxon>fabids</taxon>
        <taxon>Fabales</taxon>
        <taxon>Fabaceae</taxon>
        <taxon>Papilionoideae</taxon>
        <taxon>50 kb inversion clade</taxon>
        <taxon>NPAAA clade</taxon>
        <taxon>Hologalegina</taxon>
        <taxon>IRL clade</taxon>
        <taxon>Trifolieae</taxon>
        <taxon>Trifolium</taxon>
    </lineage>
</organism>
<keyword evidence="3" id="KW-1185">Reference proteome</keyword>
<dbReference type="Gene3D" id="2.30.42.10">
    <property type="match status" value="1"/>
</dbReference>
<dbReference type="OrthoDB" id="1370786at2759"/>
<dbReference type="Pfam" id="PF13180">
    <property type="entry name" value="PDZ_2"/>
    <property type="match status" value="1"/>
</dbReference>
<protein>
    <recommendedName>
        <fullName evidence="1">PDZ domain-containing protein</fullName>
    </recommendedName>
</protein>
<reference evidence="3" key="1">
    <citation type="journal article" date="2017" name="Front. Plant Sci.">
        <title>Climate Clever Clovers: New Paradigm to Reduce the Environmental Footprint of Ruminants by Breeding Low Methanogenic Forages Utilizing Haplotype Variation.</title>
        <authorList>
            <person name="Kaur P."/>
            <person name="Appels R."/>
            <person name="Bayer P.E."/>
            <person name="Keeble-Gagnere G."/>
            <person name="Wang J."/>
            <person name="Hirakawa H."/>
            <person name="Shirasawa K."/>
            <person name="Vercoe P."/>
            <person name="Stefanova K."/>
            <person name="Durmic Z."/>
            <person name="Nichols P."/>
            <person name="Revell C."/>
            <person name="Isobe S.N."/>
            <person name="Edwards D."/>
            <person name="Erskine W."/>
        </authorList>
    </citation>
    <scope>NUCLEOTIDE SEQUENCE [LARGE SCALE GENOMIC DNA]</scope>
    <source>
        <strain evidence="3">cv. Daliak</strain>
    </source>
</reference>
<name>A0A2Z6NMT6_TRISU</name>
<dbReference type="InterPro" id="IPR001478">
    <property type="entry name" value="PDZ"/>
</dbReference>
<evidence type="ECO:0000313" key="3">
    <source>
        <dbReference type="Proteomes" id="UP000242715"/>
    </source>
</evidence>
<dbReference type="InterPro" id="IPR036034">
    <property type="entry name" value="PDZ_sf"/>
</dbReference>
<dbReference type="Gene3D" id="2.40.10.120">
    <property type="match status" value="1"/>
</dbReference>
<dbReference type="EMBL" id="DF973513">
    <property type="protein sequence ID" value="GAU32969.1"/>
    <property type="molecule type" value="Genomic_DNA"/>
</dbReference>
<accession>A0A2Z6NMT6</accession>
<dbReference type="PANTHER" id="PTHR47389">
    <property type="entry name" value="OS09G0436400 PROTEIN"/>
    <property type="match status" value="1"/>
</dbReference>
<dbReference type="Pfam" id="PF13365">
    <property type="entry name" value="Trypsin_2"/>
    <property type="match status" value="1"/>
</dbReference>
<dbReference type="SUPFAM" id="SSF50156">
    <property type="entry name" value="PDZ domain-like"/>
    <property type="match status" value="1"/>
</dbReference>
<dbReference type="PANTHER" id="PTHR47389:SF4">
    <property type="entry name" value="OS09G0436400 PROTEIN"/>
    <property type="match status" value="1"/>
</dbReference>
<dbReference type="SUPFAM" id="SSF50494">
    <property type="entry name" value="Trypsin-like serine proteases"/>
    <property type="match status" value="1"/>
</dbReference>
<dbReference type="InterPro" id="IPR009003">
    <property type="entry name" value="Peptidase_S1_PA"/>
</dbReference>
<dbReference type="Proteomes" id="UP000242715">
    <property type="component" value="Unassembled WGS sequence"/>
</dbReference>
<evidence type="ECO:0000313" key="2">
    <source>
        <dbReference type="EMBL" id="GAU32969.1"/>
    </source>
</evidence>
<proteinExistence type="predicted"/>
<sequence length="409" mass="46860">MHEKCLKRKNPWLREHLLDLGELHPDEFFTPEDRHYRKYLSEKLPKFEKFEEDNAFLDIHTKKAVLKVSSSIVALLSYTTGEQELFQSSGLIIENDGNNGHIVLTSASLIRRPTEEDFMEDKLADSLKVMVYLYDGRSYEGEVRAYDFHYNIAWIRFQSDSSLATATLRQVDDYINVNPAEEKSLHLHPHSSHFNLVPGHAIVAMGRYFAKPFDLMAAPGEFTLDRFDLDCKELFMGTCKTTRCGEGGALINMSGEVIGITFYYDFGFPTPFLPINIAHKCWEHFKRYGGLWRPSLGFRATNFYTADIYVIEKVIPKIPSICNGVLVEKVIQGSSADSAGLHLNDVIVQCCGKTVHSFLEFLEMVWDKQVGDVLQLSVVRPNQNDPVHVNMVVDEVAVEKFNRWPWNHR</sequence>
<feature type="domain" description="PDZ" evidence="1">
    <location>
        <begin position="305"/>
        <end position="389"/>
    </location>
</feature>
<evidence type="ECO:0000259" key="1">
    <source>
        <dbReference type="Pfam" id="PF13180"/>
    </source>
</evidence>
<gene>
    <name evidence="2" type="ORF">TSUD_358360</name>
</gene>